<dbReference type="PATRIC" id="fig|1299334.3.peg.1996"/>
<evidence type="ECO:0000313" key="8">
    <source>
        <dbReference type="EMBL" id="EUA66072.1"/>
    </source>
</evidence>
<comment type="cofactor">
    <cofactor evidence="1">
        <name>Mg(2+)</name>
        <dbReference type="ChEBI" id="CHEBI:18420"/>
    </cofactor>
</comment>
<gene>
    <name evidence="8" type="ORF">I553_4028</name>
</gene>
<dbReference type="SUPFAM" id="SSF53738">
    <property type="entry name" value="Phosphoglucomutase, first 3 domains"/>
    <property type="match status" value="1"/>
</dbReference>
<dbReference type="Pfam" id="PF02879">
    <property type="entry name" value="PGM_PMM_II"/>
    <property type="match status" value="1"/>
</dbReference>
<dbReference type="GO" id="GO:0005975">
    <property type="term" value="P:carbohydrate metabolic process"/>
    <property type="evidence" value="ECO:0007669"/>
    <property type="project" value="InterPro"/>
</dbReference>
<keyword evidence="4" id="KW-0460">Magnesium</keyword>
<dbReference type="InterPro" id="IPR005841">
    <property type="entry name" value="Alpha-D-phosphohexomutase_SF"/>
</dbReference>
<dbReference type="AlphaFoldDB" id="X8DBS1"/>
<evidence type="ECO:0000256" key="3">
    <source>
        <dbReference type="ARBA" id="ARBA00022723"/>
    </source>
</evidence>
<comment type="caution">
    <text evidence="8">The sequence shown here is derived from an EMBL/GenBank/DDBJ whole genome shotgun (WGS) entry which is preliminary data.</text>
</comment>
<dbReference type="Gene3D" id="3.40.120.10">
    <property type="entry name" value="Alpha-D-Glucose-1,6-Bisphosphate, subunit A, domain 3"/>
    <property type="match status" value="1"/>
</dbReference>
<keyword evidence="3" id="KW-0479">Metal-binding</keyword>
<keyword evidence="2" id="KW-0597">Phosphoprotein</keyword>
<evidence type="ECO:0000256" key="6">
    <source>
        <dbReference type="SAM" id="MobiDB-lite"/>
    </source>
</evidence>
<dbReference type="GO" id="GO:0046872">
    <property type="term" value="F:metal ion binding"/>
    <property type="evidence" value="ECO:0007669"/>
    <property type="project" value="UniProtKB-KW"/>
</dbReference>
<name>X8DBS1_MYCXE</name>
<dbReference type="InterPro" id="IPR016055">
    <property type="entry name" value="A-D-PHexomutase_a/b/a-I/II/III"/>
</dbReference>
<evidence type="ECO:0000256" key="5">
    <source>
        <dbReference type="ARBA" id="ARBA00023235"/>
    </source>
</evidence>
<evidence type="ECO:0000256" key="4">
    <source>
        <dbReference type="ARBA" id="ARBA00022842"/>
    </source>
</evidence>
<dbReference type="PANTHER" id="PTHR43771:SF1">
    <property type="entry name" value="PHOSPHOMANNOMUTASE"/>
    <property type="match status" value="1"/>
</dbReference>
<sequence length="216" mass="23242">MVGHDMRESSPALAAALPPASPVRVSTWSASACPPPISSISRRACSTAPAQCSPPVTTRRHTTASRCVERVPSRSARHRAGHHPRRTHRRVPGYDGPPGSVTDRDVLADYGAFLRSLVNLSDLRPLRVAVDAGNGMAAHTAPAVFAPVESITLLPLYFELDGSFPHHEANPLDPANLVDLQQFVVDQGADIGLAFDGDADRCFVVDECGQRCRRRP</sequence>
<protein>
    <submittedName>
        <fullName evidence="8">Phosphoglucomutase/phosphomannomutase, alpha/beta/alpha domain II family protein</fullName>
    </submittedName>
</protein>
<evidence type="ECO:0000256" key="1">
    <source>
        <dbReference type="ARBA" id="ARBA00001946"/>
    </source>
</evidence>
<dbReference type="EMBL" id="JAOB01000019">
    <property type="protein sequence ID" value="EUA66072.1"/>
    <property type="molecule type" value="Genomic_DNA"/>
</dbReference>
<feature type="region of interest" description="Disordered" evidence="6">
    <location>
        <begin position="43"/>
        <end position="99"/>
    </location>
</feature>
<accession>X8DBS1</accession>
<dbReference type="PRINTS" id="PR00509">
    <property type="entry name" value="PGMPMM"/>
</dbReference>
<organism evidence="8">
    <name type="scientific">Mycobacterium xenopi 4042</name>
    <dbReference type="NCBI Taxonomy" id="1299334"/>
    <lineage>
        <taxon>Bacteria</taxon>
        <taxon>Bacillati</taxon>
        <taxon>Actinomycetota</taxon>
        <taxon>Actinomycetes</taxon>
        <taxon>Mycobacteriales</taxon>
        <taxon>Mycobacteriaceae</taxon>
        <taxon>Mycobacterium</taxon>
    </lineage>
</organism>
<feature type="compositionally biased region" description="Basic residues" evidence="6">
    <location>
        <begin position="75"/>
        <end position="91"/>
    </location>
</feature>
<feature type="domain" description="Alpha-D-phosphohexomutase alpha/beta/alpha" evidence="7">
    <location>
        <begin position="110"/>
        <end position="209"/>
    </location>
</feature>
<evidence type="ECO:0000256" key="2">
    <source>
        <dbReference type="ARBA" id="ARBA00022553"/>
    </source>
</evidence>
<dbReference type="InterPro" id="IPR005845">
    <property type="entry name" value="A-D-PHexomutase_a/b/a-II"/>
</dbReference>
<dbReference type="PANTHER" id="PTHR43771">
    <property type="entry name" value="PHOSPHOMANNOMUTASE"/>
    <property type="match status" value="1"/>
</dbReference>
<reference evidence="8" key="1">
    <citation type="submission" date="2014-01" db="EMBL/GenBank/DDBJ databases">
        <authorList>
            <person name="Brown-Elliot B."/>
            <person name="Wallace R."/>
            <person name="Lenaerts A."/>
            <person name="Ordway D."/>
            <person name="DeGroote M.A."/>
            <person name="Parker T."/>
            <person name="Sizemore C."/>
            <person name="Tallon L.J."/>
            <person name="Sadzewicz L.K."/>
            <person name="Sengamalay N."/>
            <person name="Fraser C.M."/>
            <person name="Hine E."/>
            <person name="Shefchek K.A."/>
            <person name="Das S.P."/>
            <person name="Tettelin H."/>
        </authorList>
    </citation>
    <scope>NUCLEOTIDE SEQUENCE [LARGE SCALE GENOMIC DNA]</scope>
    <source>
        <strain evidence="8">4042</strain>
    </source>
</reference>
<dbReference type="GO" id="GO:0016868">
    <property type="term" value="F:intramolecular phosphotransferase activity"/>
    <property type="evidence" value="ECO:0007669"/>
    <property type="project" value="InterPro"/>
</dbReference>
<keyword evidence="5" id="KW-0413">Isomerase</keyword>
<proteinExistence type="predicted"/>
<evidence type="ECO:0000259" key="7">
    <source>
        <dbReference type="Pfam" id="PF02879"/>
    </source>
</evidence>